<protein>
    <submittedName>
        <fullName evidence="1">SIR2 family protein</fullName>
    </submittedName>
</protein>
<dbReference type="SUPFAM" id="SSF52467">
    <property type="entry name" value="DHS-like NAD/FAD-binding domain"/>
    <property type="match status" value="1"/>
</dbReference>
<dbReference type="Pfam" id="PF13289">
    <property type="entry name" value="SIR2_2"/>
    <property type="match status" value="1"/>
</dbReference>
<sequence>MGGHLFIINGDLTKVACDAVLLPTDGRPKIERAWASLIEGRDHEIPKSLASCSVHPLEAKRGQPQIWLGNVGHVGETSKFSAFAPTVREFVVRASGELKSLDDSDRIYQWPKKRLAVNLVGSGRGGGSRKKGHLVLGLVETLTSLADEFDVDIVLVTFGTKPYAAAQRARRALISTKNLSNTWKFAKKANPELIQQARKLADEAIKHQLVLFIGAGVSAGAGLPDWKGLLDNGAKASGFDDHTRERLSRRDLRDQATLIERELERKGGCLKEMIATDLRKFQRYSLVHGLLASLPSKEAVTTNFDNLFESASRLRGRDISVLPNNPRDTDGHWLLKLHGSIDEPAKMILTRADYLSMPRQYGALMGLVQGLLLMRRMVFVGYSLGDEDFHELIDEVRAARGDSSPEVGKGIALTLRNDKLDKQLWETDLDIVPMMMGANVDIPKAARQLELFLDLVGYLSTTAAAYFLDEDYDDLSESEQELRDTLRDLAKRTATSDLDSVGHLVKEFLEGLGA</sequence>
<dbReference type="RefSeq" id="WP_036429306.1">
    <property type="nucleotide sequence ID" value="NZ_AP022567.1"/>
</dbReference>
<accession>A0ABM7HWC9</accession>
<dbReference type="Proteomes" id="UP000465622">
    <property type="component" value="Chromosome"/>
</dbReference>
<dbReference type="EMBL" id="AP022567">
    <property type="protein sequence ID" value="BBX34856.1"/>
    <property type="molecule type" value="Genomic_DNA"/>
</dbReference>
<dbReference type="Gene3D" id="3.40.50.1220">
    <property type="entry name" value="TPP-binding domain"/>
    <property type="match status" value="1"/>
</dbReference>
<gene>
    <name evidence="1" type="ORF">MMAGJ_41380</name>
</gene>
<dbReference type="InterPro" id="IPR029035">
    <property type="entry name" value="DHS-like_NAD/FAD-binding_dom"/>
</dbReference>
<evidence type="ECO:0000313" key="1">
    <source>
        <dbReference type="EMBL" id="BBX34856.1"/>
    </source>
</evidence>
<organism evidence="1 2">
    <name type="scientific">Mycolicibacterium mageritense</name>
    <name type="common">Mycobacterium mageritense</name>
    <dbReference type="NCBI Taxonomy" id="53462"/>
    <lineage>
        <taxon>Bacteria</taxon>
        <taxon>Bacillati</taxon>
        <taxon>Actinomycetota</taxon>
        <taxon>Actinomycetes</taxon>
        <taxon>Mycobacteriales</taxon>
        <taxon>Mycobacteriaceae</taxon>
        <taxon>Mycolicibacterium</taxon>
    </lineage>
</organism>
<keyword evidence="2" id="KW-1185">Reference proteome</keyword>
<name>A0ABM7HWC9_MYCME</name>
<proteinExistence type="predicted"/>
<reference evidence="1 2" key="1">
    <citation type="journal article" date="2019" name="Emerg. Microbes Infect.">
        <title>Comprehensive subspecies identification of 175 nontuberculous mycobacteria species based on 7547 genomic profiles.</title>
        <authorList>
            <person name="Matsumoto Y."/>
            <person name="Kinjo T."/>
            <person name="Motooka D."/>
            <person name="Nabeya D."/>
            <person name="Jung N."/>
            <person name="Uechi K."/>
            <person name="Horii T."/>
            <person name="Iida T."/>
            <person name="Fujita J."/>
            <person name="Nakamura S."/>
        </authorList>
    </citation>
    <scope>NUCLEOTIDE SEQUENCE [LARGE SCALE GENOMIC DNA]</scope>
    <source>
        <strain evidence="1 2">JCM 12375</strain>
    </source>
</reference>
<evidence type="ECO:0000313" key="2">
    <source>
        <dbReference type="Proteomes" id="UP000465622"/>
    </source>
</evidence>